<dbReference type="AlphaFoldDB" id="B3T8Q5"/>
<accession>B3T8Q5</accession>
<reference evidence="1" key="1">
    <citation type="journal article" date="2008" name="ISME J.">
        <title>Genomic patterns of recombination, clonal divergence and environment in marine microbial populations.</title>
        <authorList>
            <person name="Konstantinidis K.T."/>
            <person name="Delong E.F."/>
        </authorList>
    </citation>
    <scope>NUCLEOTIDE SEQUENCE</scope>
</reference>
<sequence length="77" mass="8682">MPDCINPALTVSVIICPDGLVSVAITHFFEFISTEKFFENFKTSRNVKSFPNIPLIPDTDIFNASNLDTLFINSERK</sequence>
<dbReference type="EMBL" id="EU016641">
    <property type="protein sequence ID" value="ABZ08963.1"/>
    <property type="molecule type" value="Genomic_DNA"/>
</dbReference>
<name>B3T8Q5_9ARCH</name>
<gene>
    <name evidence="1" type="ORF">ALOHA_HF4000APKG6B14ctg1g7</name>
</gene>
<protein>
    <submittedName>
        <fullName evidence="1">Uncharacterized protein</fullName>
    </submittedName>
</protein>
<organism evidence="1">
    <name type="scientific">uncultured marine crenarchaeote HF4000_APKG6B14</name>
    <dbReference type="NCBI Taxonomy" id="455594"/>
    <lineage>
        <taxon>Archaea</taxon>
        <taxon>Nitrososphaerota</taxon>
        <taxon>Nitrososphaeria</taxon>
        <taxon>Nitrosopumilales</taxon>
        <taxon>environmental samples</taxon>
    </lineage>
</organism>
<evidence type="ECO:0000313" key="1">
    <source>
        <dbReference type="EMBL" id="ABZ08963.1"/>
    </source>
</evidence>
<proteinExistence type="predicted"/>